<dbReference type="InterPro" id="IPR029526">
    <property type="entry name" value="PGBD"/>
</dbReference>
<organism evidence="3 4">
    <name type="scientific">Gadus morhua</name>
    <name type="common">Atlantic cod</name>
    <dbReference type="NCBI Taxonomy" id="8049"/>
    <lineage>
        <taxon>Eukaryota</taxon>
        <taxon>Metazoa</taxon>
        <taxon>Chordata</taxon>
        <taxon>Craniata</taxon>
        <taxon>Vertebrata</taxon>
        <taxon>Euteleostomi</taxon>
        <taxon>Actinopterygii</taxon>
        <taxon>Neopterygii</taxon>
        <taxon>Teleostei</taxon>
        <taxon>Neoteleostei</taxon>
        <taxon>Acanthomorphata</taxon>
        <taxon>Zeiogadaria</taxon>
        <taxon>Gadariae</taxon>
        <taxon>Gadiformes</taxon>
        <taxon>Gadoidei</taxon>
        <taxon>Gadidae</taxon>
        <taxon>Gadus</taxon>
    </lineage>
</organism>
<proteinExistence type="predicted"/>
<dbReference type="PANTHER" id="PTHR46599">
    <property type="entry name" value="PIGGYBAC TRANSPOSABLE ELEMENT-DERIVED PROTEIN 4"/>
    <property type="match status" value="1"/>
</dbReference>
<dbReference type="PANTHER" id="PTHR46599:SF3">
    <property type="entry name" value="PIGGYBAC TRANSPOSABLE ELEMENT-DERIVED PROTEIN 4"/>
    <property type="match status" value="1"/>
</dbReference>
<evidence type="ECO:0000256" key="1">
    <source>
        <dbReference type="SAM" id="MobiDB-lite"/>
    </source>
</evidence>
<evidence type="ECO:0000259" key="2">
    <source>
        <dbReference type="Pfam" id="PF13843"/>
    </source>
</evidence>
<dbReference type="Pfam" id="PF13843">
    <property type="entry name" value="DDE_Tnp_1_7"/>
    <property type="match status" value="1"/>
</dbReference>
<feature type="domain" description="PiggyBac transposable element-derived protein" evidence="2">
    <location>
        <begin position="92"/>
        <end position="441"/>
    </location>
</feature>
<dbReference type="Ensembl" id="ENSGMOT00000000854.2">
    <property type="protein sequence ID" value="ENSGMOP00000000820.2"/>
    <property type="gene ID" value="ENSGMOG00000000821.2"/>
</dbReference>
<reference evidence="3" key="2">
    <citation type="submission" date="2025-09" db="UniProtKB">
        <authorList>
            <consortium name="Ensembl"/>
        </authorList>
    </citation>
    <scope>IDENTIFICATION</scope>
</reference>
<dbReference type="OMA" id="HERWCAR"/>
<protein>
    <recommendedName>
        <fullName evidence="2">PiggyBac transposable element-derived protein domain-containing protein</fullName>
    </recommendedName>
</protein>
<dbReference type="GeneTree" id="ENSGT00940000171633"/>
<accession>A0A8C4YV92</accession>
<evidence type="ECO:0000313" key="4">
    <source>
        <dbReference type="Proteomes" id="UP000694546"/>
    </source>
</evidence>
<sequence>MASNEYCDSDGSDVELGESGEFEREVEVEGFVPDDPLDRAQEWEFWVEGEEEDDEDFAGFQVDWTTDGYMPRNPRQFTRKPGPKQPIAVDETPLGVFSRIVDDELWDMLVTQTNLYADQMRGQTPSNSKWNPISKTEMKTFVGLCFTFGVLKLPARRGYWRQTKWLYQTHVPKAMARDRINSLILCAFLDISKLWKLRGFMDLLLAKFQDLYEVNGFVTVDESMVKFKGRLAFRQYLPMKPVKWGVKVWVMAESKTGYVNNFQVYTGAIQGKAEKDLAHRIVMDLAKPYFGSNLTIYMDNFYTGVPLMVDLKNRGVQACGTVRANRKGLPKSKDLTKQAGMNRHQFKVAQQDDLTFCIWQDTKAVMVLSNFHDPTAFGSVRRKANGQRQVEVRVPACLADYQQHMKGVDLLDQMDTTRSSIGLQSGGVGFFYFLTVACYNASVAARSAGGVLPTSPIGASAEHDLVQLNTKRKTCRECSLKHSGTDVRPGSTLMGCRQCDLPLHRECFTHHVLRHERWCARARVRACVHHERWCARARACVCVQKGGM</sequence>
<dbReference type="Proteomes" id="UP000694546">
    <property type="component" value="Chromosome 8"/>
</dbReference>
<feature type="compositionally biased region" description="Acidic residues" evidence="1">
    <location>
        <begin position="7"/>
        <end position="20"/>
    </location>
</feature>
<feature type="region of interest" description="Disordered" evidence="1">
    <location>
        <begin position="1"/>
        <end position="24"/>
    </location>
</feature>
<reference evidence="3" key="1">
    <citation type="submission" date="2025-08" db="UniProtKB">
        <authorList>
            <consortium name="Ensembl"/>
        </authorList>
    </citation>
    <scope>IDENTIFICATION</scope>
</reference>
<evidence type="ECO:0000313" key="3">
    <source>
        <dbReference type="Ensembl" id="ENSGMOP00000000820.2"/>
    </source>
</evidence>
<dbReference type="AlphaFoldDB" id="A0A8C4YV92"/>
<keyword evidence="4" id="KW-1185">Reference proteome</keyword>
<name>A0A8C4YV92_GADMO</name>